<organism evidence="1 2">
    <name type="scientific">Pelobates cultripes</name>
    <name type="common">Western spadefoot toad</name>
    <dbReference type="NCBI Taxonomy" id="61616"/>
    <lineage>
        <taxon>Eukaryota</taxon>
        <taxon>Metazoa</taxon>
        <taxon>Chordata</taxon>
        <taxon>Craniata</taxon>
        <taxon>Vertebrata</taxon>
        <taxon>Euteleostomi</taxon>
        <taxon>Amphibia</taxon>
        <taxon>Batrachia</taxon>
        <taxon>Anura</taxon>
        <taxon>Pelobatoidea</taxon>
        <taxon>Pelobatidae</taxon>
        <taxon>Pelobates</taxon>
    </lineage>
</organism>
<gene>
    <name evidence="1" type="ORF">PECUL_23A019970</name>
</gene>
<evidence type="ECO:0000313" key="2">
    <source>
        <dbReference type="Proteomes" id="UP001295444"/>
    </source>
</evidence>
<dbReference type="Proteomes" id="UP001295444">
    <property type="component" value="Chromosome 10"/>
</dbReference>
<name>A0AAD1T7V1_PELCU</name>
<reference evidence="1" key="1">
    <citation type="submission" date="2022-03" db="EMBL/GenBank/DDBJ databases">
        <authorList>
            <person name="Alioto T."/>
            <person name="Alioto T."/>
            <person name="Gomez Garrido J."/>
        </authorList>
    </citation>
    <scope>NUCLEOTIDE SEQUENCE</scope>
</reference>
<keyword evidence="2" id="KW-1185">Reference proteome</keyword>
<protein>
    <submittedName>
        <fullName evidence="1">Uncharacterized protein</fullName>
    </submittedName>
</protein>
<proteinExistence type="predicted"/>
<feature type="non-terminal residue" evidence="1">
    <location>
        <position position="63"/>
    </location>
</feature>
<accession>A0AAD1T7V1</accession>
<evidence type="ECO:0000313" key="1">
    <source>
        <dbReference type="EMBL" id="CAH2319397.1"/>
    </source>
</evidence>
<feature type="non-terminal residue" evidence="1">
    <location>
        <position position="1"/>
    </location>
</feature>
<dbReference type="AlphaFoldDB" id="A0AAD1T7V1"/>
<dbReference type="EMBL" id="OW240921">
    <property type="protein sequence ID" value="CAH2319397.1"/>
    <property type="molecule type" value="Genomic_DNA"/>
</dbReference>
<sequence length="63" mass="7295">QACRVDGLGGDGTTGFRFLFYFTFIKQAPCDRHRPRLYQRRLMHTTATHIRPQTAQATDPHPH</sequence>